<proteinExistence type="predicted"/>
<dbReference type="Pfam" id="PF01944">
    <property type="entry name" value="SpoIIM"/>
    <property type="match status" value="1"/>
</dbReference>
<dbReference type="RefSeq" id="WP_310054580.1">
    <property type="nucleotide sequence ID" value="NZ_JAVDVW010000002.1"/>
</dbReference>
<feature type="transmembrane region" description="Helical" evidence="1">
    <location>
        <begin position="308"/>
        <end position="326"/>
    </location>
</feature>
<feature type="transmembrane region" description="Helical" evidence="1">
    <location>
        <begin position="275"/>
        <end position="296"/>
    </location>
</feature>
<evidence type="ECO:0000313" key="3">
    <source>
        <dbReference type="Proteomes" id="UP001267878"/>
    </source>
</evidence>
<comment type="caution">
    <text evidence="2">The sequence shown here is derived from an EMBL/GenBank/DDBJ whole genome shotgun (WGS) entry which is preliminary data.</text>
</comment>
<name>A0ABU1VRR3_9GAMM</name>
<keyword evidence="1" id="KW-0472">Membrane</keyword>
<sequence length="336" mass="37097">MRQEIFVSRHQAEWVALEQWLDARGDSARKARAHRRDWHGLADHEMPARYRRLCQQLALARRRGYSAVVTERLQQLMQRGHSVLYRTPAPHWRRAVEFVLAGFPRLVRAEKGVMLAATLLFVLPLVAMYTAIQIQPDLSSALYDPVQLAGFEDMYDPNDPQRALGRDNGTDVAMFGFYIWNNISIGFKVFASGLLVGLGPVLALANEGIRAGAVAGHLQAVGHGDPFWRFVCGHAAFELTAIVIAGGAGLRLGLNLIAPGQRRRIDALVEGGRRGALLSVGVLVMLLVAAFIEAFWSSIGWMPATVKYSVAAVLWSAVFVWLLAGGRNRRHAESSP</sequence>
<dbReference type="Proteomes" id="UP001267878">
    <property type="component" value="Unassembled WGS sequence"/>
</dbReference>
<accession>A0ABU1VRR3</accession>
<dbReference type="PANTHER" id="PTHR35337:SF1">
    <property type="entry name" value="SLR1478 PROTEIN"/>
    <property type="match status" value="1"/>
</dbReference>
<keyword evidence="3" id="KW-1185">Reference proteome</keyword>
<evidence type="ECO:0000313" key="2">
    <source>
        <dbReference type="EMBL" id="MDR7100040.1"/>
    </source>
</evidence>
<feature type="transmembrane region" description="Helical" evidence="1">
    <location>
        <begin position="113"/>
        <end position="132"/>
    </location>
</feature>
<dbReference type="EMBL" id="JAVDVW010000002">
    <property type="protein sequence ID" value="MDR7100040.1"/>
    <property type="molecule type" value="Genomic_DNA"/>
</dbReference>
<keyword evidence="1" id="KW-1133">Transmembrane helix</keyword>
<protein>
    <submittedName>
        <fullName evidence="2">Membrane protein SpoIIM required for sporulation</fullName>
    </submittedName>
</protein>
<reference evidence="2 3" key="1">
    <citation type="submission" date="2023-07" db="EMBL/GenBank/DDBJ databases">
        <title>Sorghum-associated microbial communities from plants grown in Nebraska, USA.</title>
        <authorList>
            <person name="Schachtman D."/>
        </authorList>
    </citation>
    <scope>NUCLEOTIDE SEQUENCE [LARGE SCALE GENOMIC DNA]</scope>
    <source>
        <strain evidence="2 3">BE187</strain>
    </source>
</reference>
<keyword evidence="1" id="KW-0812">Transmembrane</keyword>
<evidence type="ECO:0000256" key="1">
    <source>
        <dbReference type="SAM" id="Phobius"/>
    </source>
</evidence>
<dbReference type="PANTHER" id="PTHR35337">
    <property type="entry name" value="SLR1478 PROTEIN"/>
    <property type="match status" value="1"/>
</dbReference>
<organism evidence="2 3">
    <name type="scientific">Agrilutibacter niabensis</name>
    <dbReference type="NCBI Taxonomy" id="380628"/>
    <lineage>
        <taxon>Bacteria</taxon>
        <taxon>Pseudomonadati</taxon>
        <taxon>Pseudomonadota</taxon>
        <taxon>Gammaproteobacteria</taxon>
        <taxon>Lysobacterales</taxon>
        <taxon>Lysobacteraceae</taxon>
        <taxon>Agrilutibacter</taxon>
    </lineage>
</organism>
<gene>
    <name evidence="2" type="ORF">J2X04_002421</name>
</gene>
<dbReference type="InterPro" id="IPR002798">
    <property type="entry name" value="SpoIIM-like"/>
</dbReference>